<keyword evidence="1" id="KW-0472">Membrane</keyword>
<evidence type="ECO:0000313" key="2">
    <source>
        <dbReference type="EMBL" id="MCZ8533079.1"/>
    </source>
</evidence>
<dbReference type="Proteomes" id="UP001152172">
    <property type="component" value="Unassembled WGS sequence"/>
</dbReference>
<name>A0A9X3LBC8_9BACI</name>
<sequence>MTFTSVTKSKNKTKQSVIQFIETLLCGLVGGYVFALLNLPLSWMLGPLTAVLLWKLFSNEIYIGR</sequence>
<evidence type="ECO:0000313" key="3">
    <source>
        <dbReference type="Proteomes" id="UP001152172"/>
    </source>
</evidence>
<keyword evidence="1" id="KW-1133">Transmembrane helix</keyword>
<feature type="transmembrane region" description="Helical" evidence="1">
    <location>
        <begin position="17"/>
        <end position="35"/>
    </location>
</feature>
<comment type="caution">
    <text evidence="2">The sequence shown here is derived from an EMBL/GenBank/DDBJ whole genome shotgun (WGS) entry which is preliminary data.</text>
</comment>
<dbReference type="AlphaFoldDB" id="A0A9X3LBC8"/>
<protein>
    <submittedName>
        <fullName evidence="2">Uncharacterized protein</fullName>
    </submittedName>
</protein>
<evidence type="ECO:0000256" key="1">
    <source>
        <dbReference type="SAM" id="Phobius"/>
    </source>
</evidence>
<dbReference type="EMBL" id="JAMKBI010000004">
    <property type="protein sequence ID" value="MCZ8533079.1"/>
    <property type="molecule type" value="Genomic_DNA"/>
</dbReference>
<keyword evidence="3" id="KW-1185">Reference proteome</keyword>
<gene>
    <name evidence="2" type="ORF">M9R61_06890</name>
</gene>
<accession>A0A9X3LBC8</accession>
<dbReference type="RefSeq" id="WP_269921699.1">
    <property type="nucleotide sequence ID" value="NZ_JAMKBI010000004.1"/>
</dbReference>
<reference evidence="2" key="1">
    <citation type="submission" date="2022-05" db="EMBL/GenBank/DDBJ databases">
        <authorList>
            <person name="Colautti A."/>
            <person name="Iacumin L."/>
        </authorList>
    </citation>
    <scope>NUCLEOTIDE SEQUENCE</scope>
    <source>
        <strain evidence="2">DSM 30747</strain>
    </source>
</reference>
<keyword evidence="1" id="KW-0812">Transmembrane</keyword>
<proteinExistence type="predicted"/>
<organism evidence="2 3">
    <name type="scientific">Psychrobacillus psychrodurans</name>
    <dbReference type="NCBI Taxonomy" id="126157"/>
    <lineage>
        <taxon>Bacteria</taxon>
        <taxon>Bacillati</taxon>
        <taxon>Bacillota</taxon>
        <taxon>Bacilli</taxon>
        <taxon>Bacillales</taxon>
        <taxon>Bacillaceae</taxon>
        <taxon>Psychrobacillus</taxon>
    </lineage>
</organism>